<feature type="transmembrane region" description="Helical" evidence="1">
    <location>
        <begin position="46"/>
        <end position="64"/>
    </location>
</feature>
<protein>
    <submittedName>
        <fullName evidence="2">AzlD domain-containing protein</fullName>
    </submittedName>
</protein>
<name>A0ABY6MQR1_9BURK</name>
<dbReference type="EMBL" id="CP110257">
    <property type="protein sequence ID" value="UZD54330.1"/>
    <property type="molecule type" value="Genomic_DNA"/>
</dbReference>
<dbReference type="Pfam" id="PF05437">
    <property type="entry name" value="AzlD"/>
    <property type="match status" value="1"/>
</dbReference>
<accession>A0ABY6MQR1</accession>
<evidence type="ECO:0000313" key="3">
    <source>
        <dbReference type="Proteomes" id="UP001163266"/>
    </source>
</evidence>
<dbReference type="RefSeq" id="WP_264891899.1">
    <property type="nucleotide sequence ID" value="NZ_CP110257.1"/>
</dbReference>
<keyword evidence="3" id="KW-1185">Reference proteome</keyword>
<proteinExistence type="predicted"/>
<dbReference type="InterPro" id="IPR008407">
    <property type="entry name" value="Brnchd-chn_aa_trnsp_AzlD"/>
</dbReference>
<evidence type="ECO:0000313" key="2">
    <source>
        <dbReference type="EMBL" id="UZD54330.1"/>
    </source>
</evidence>
<keyword evidence="1" id="KW-1133">Transmembrane helix</keyword>
<feature type="transmembrane region" description="Helical" evidence="1">
    <location>
        <begin position="6"/>
        <end position="26"/>
    </location>
</feature>
<feature type="transmembrane region" description="Helical" evidence="1">
    <location>
        <begin position="84"/>
        <end position="107"/>
    </location>
</feature>
<organism evidence="2 3">
    <name type="scientific">Caldimonas aquatica</name>
    <dbReference type="NCBI Taxonomy" id="376175"/>
    <lineage>
        <taxon>Bacteria</taxon>
        <taxon>Pseudomonadati</taxon>
        <taxon>Pseudomonadota</taxon>
        <taxon>Betaproteobacteria</taxon>
        <taxon>Burkholderiales</taxon>
        <taxon>Sphaerotilaceae</taxon>
        <taxon>Caldimonas</taxon>
    </lineage>
</organism>
<gene>
    <name evidence="2" type="ORF">OMP39_11705</name>
</gene>
<evidence type="ECO:0000256" key="1">
    <source>
        <dbReference type="SAM" id="Phobius"/>
    </source>
</evidence>
<dbReference type="Proteomes" id="UP001163266">
    <property type="component" value="Chromosome"/>
</dbReference>
<reference evidence="2" key="1">
    <citation type="submission" date="2022-10" db="EMBL/GenBank/DDBJ databases">
        <title>Complete genome sequence of Schlegelella aquatica LMG 23380.</title>
        <authorList>
            <person name="Musilova J."/>
            <person name="Kourilova X."/>
            <person name="Bezdicek M."/>
            <person name="Hermankova K."/>
            <person name="Obruca S."/>
            <person name="Sedlar K."/>
        </authorList>
    </citation>
    <scope>NUCLEOTIDE SEQUENCE</scope>
    <source>
        <strain evidence="2">LMG 23380</strain>
    </source>
</reference>
<sequence>MSPWEALVTILGLAVITVVTRSFFLLPEQDLPLPGWLKRGLRYAPLAALAAVIAPEVLLTQGHFLPTWQDARLPAIVAAAAYYFWRRGILGTIVTGMAVFLPLRLIAGW</sequence>
<keyword evidence="1" id="KW-0472">Membrane</keyword>
<keyword evidence="1" id="KW-0812">Transmembrane</keyword>